<evidence type="ECO:0000256" key="1">
    <source>
        <dbReference type="SAM" id="MobiDB-lite"/>
    </source>
</evidence>
<proteinExistence type="predicted"/>
<reference evidence="2" key="1">
    <citation type="journal article" date="2020" name="Nature">
        <title>Giant virus diversity and host interactions through global metagenomics.</title>
        <authorList>
            <person name="Schulz F."/>
            <person name="Roux S."/>
            <person name="Paez-Espino D."/>
            <person name="Jungbluth S."/>
            <person name="Walsh D.A."/>
            <person name="Denef V.J."/>
            <person name="McMahon K.D."/>
            <person name="Konstantinidis K.T."/>
            <person name="Eloe-Fadrosh E.A."/>
            <person name="Kyrpides N.C."/>
            <person name="Woyke T."/>
        </authorList>
    </citation>
    <scope>NUCLEOTIDE SEQUENCE</scope>
    <source>
        <strain evidence="2">GVMAG-M-3300009185-36</strain>
    </source>
</reference>
<evidence type="ECO:0000313" key="2">
    <source>
        <dbReference type="EMBL" id="QHS85817.1"/>
    </source>
</evidence>
<protein>
    <submittedName>
        <fullName evidence="2">Uncharacterized protein</fullName>
    </submittedName>
</protein>
<dbReference type="AlphaFoldDB" id="A0A6C0B0T2"/>
<sequence length="107" mass="11357">MRTATAYISKIKAETLGRTFKVQDANHRLFTSTLYRGAAGCGPVDFTEIDYVEPCTCDYIGPAPRAVIQRKIISVIDGGSSAASGLSVRDGGTPYRSGQTIIDGGKP</sequence>
<name>A0A6C0B0T2_9ZZZZ</name>
<accession>A0A6C0B0T2</accession>
<dbReference type="EMBL" id="MN739048">
    <property type="protein sequence ID" value="QHS85817.1"/>
    <property type="molecule type" value="Genomic_DNA"/>
</dbReference>
<organism evidence="2">
    <name type="scientific">viral metagenome</name>
    <dbReference type="NCBI Taxonomy" id="1070528"/>
    <lineage>
        <taxon>unclassified sequences</taxon>
        <taxon>metagenomes</taxon>
        <taxon>organismal metagenomes</taxon>
    </lineage>
</organism>
<feature type="region of interest" description="Disordered" evidence="1">
    <location>
        <begin position="80"/>
        <end position="107"/>
    </location>
</feature>